<gene>
    <name evidence="13 15" type="primary">pheS</name>
    <name evidence="15" type="ORF">NQX30_03845</name>
</gene>
<dbReference type="SUPFAM" id="SSF46589">
    <property type="entry name" value="tRNA-binding arm"/>
    <property type="match status" value="1"/>
</dbReference>
<organism evidence="15 16">
    <name type="scientific">Candidatus Doriopsillibacter californiensis</name>
    <dbReference type="NCBI Taxonomy" id="2970740"/>
    <lineage>
        <taxon>Bacteria</taxon>
        <taxon>Pseudomonadati</taxon>
        <taxon>Pseudomonadota</taxon>
        <taxon>Gammaproteobacteria</taxon>
        <taxon>Candidatus Tethybacterales</taxon>
        <taxon>Candidatus Persebacteraceae</taxon>
        <taxon>Candidatus Doriopsillibacter</taxon>
    </lineage>
</organism>
<feature type="domain" description="Aminoacyl-transfer RNA synthetases class-II family profile" evidence="14">
    <location>
        <begin position="125"/>
        <end position="334"/>
    </location>
</feature>
<dbReference type="InterPro" id="IPR010978">
    <property type="entry name" value="tRNA-bd_arm"/>
</dbReference>
<keyword evidence="11 13" id="KW-0030">Aminoacyl-tRNA synthetase</keyword>
<dbReference type="GO" id="GO:0004826">
    <property type="term" value="F:phenylalanine-tRNA ligase activity"/>
    <property type="evidence" value="ECO:0007669"/>
    <property type="project" value="UniProtKB-EC"/>
</dbReference>
<dbReference type="NCBIfam" id="TIGR00468">
    <property type="entry name" value="pheS"/>
    <property type="match status" value="1"/>
</dbReference>
<evidence type="ECO:0000256" key="5">
    <source>
        <dbReference type="ARBA" id="ARBA00022598"/>
    </source>
</evidence>
<evidence type="ECO:0000313" key="15">
    <source>
        <dbReference type="EMBL" id="MDM5147503.1"/>
    </source>
</evidence>
<comment type="cofactor">
    <cofactor evidence="13">
        <name>Mg(2+)</name>
        <dbReference type="ChEBI" id="CHEBI:18420"/>
    </cofactor>
    <text evidence="13">Binds 2 magnesium ions per tetramer.</text>
</comment>
<comment type="caution">
    <text evidence="15">The sequence shown here is derived from an EMBL/GenBank/DDBJ whole genome shotgun (WGS) entry which is preliminary data.</text>
</comment>
<comment type="subunit">
    <text evidence="3 13">Tetramer of two alpha and two beta subunits.</text>
</comment>
<dbReference type="Proteomes" id="UP001168167">
    <property type="component" value="Unassembled WGS sequence"/>
</dbReference>
<reference evidence="15" key="2">
    <citation type="journal article" date="2023" name="Microbiome">
        <title>Synthase-selected sorting approach identifies a beta-lactone synthase in a nudibranch symbiotic bacterium.</title>
        <authorList>
            <person name="Dzunkova M."/>
            <person name="La Clair J.J."/>
            <person name="Tyml T."/>
            <person name="Doud D."/>
            <person name="Schulz F."/>
            <person name="Piquer-Esteban S."/>
            <person name="Porcel Sanchis D."/>
            <person name="Osborn A."/>
            <person name="Robinson D."/>
            <person name="Louie K.B."/>
            <person name="Bowen B.P."/>
            <person name="Bowers R.M."/>
            <person name="Lee J."/>
            <person name="Arnau V."/>
            <person name="Diaz-Villanueva W."/>
            <person name="Stepanauskas R."/>
            <person name="Gosliner T."/>
            <person name="Date S.V."/>
            <person name="Northen T.R."/>
            <person name="Cheng J.F."/>
            <person name="Burkart M.D."/>
            <person name="Woyke T."/>
        </authorList>
    </citation>
    <scope>NUCLEOTIDE SEQUENCE</scope>
    <source>
        <strain evidence="15">Df01</strain>
    </source>
</reference>
<name>A0ABT7QLB1_9GAMM</name>
<evidence type="ECO:0000256" key="10">
    <source>
        <dbReference type="ARBA" id="ARBA00022917"/>
    </source>
</evidence>
<keyword evidence="5 13" id="KW-0436">Ligase</keyword>
<evidence type="ECO:0000313" key="16">
    <source>
        <dbReference type="Proteomes" id="UP001168167"/>
    </source>
</evidence>
<evidence type="ECO:0000256" key="4">
    <source>
        <dbReference type="ARBA" id="ARBA00022490"/>
    </source>
</evidence>
<dbReference type="Pfam" id="PF02912">
    <property type="entry name" value="Phe_tRNA-synt_N"/>
    <property type="match status" value="1"/>
</dbReference>
<keyword evidence="6 13" id="KW-0479">Metal-binding</keyword>
<evidence type="ECO:0000256" key="2">
    <source>
        <dbReference type="ARBA" id="ARBA00010207"/>
    </source>
</evidence>
<dbReference type="PANTHER" id="PTHR11538:SF41">
    <property type="entry name" value="PHENYLALANINE--TRNA LIGASE, MITOCHONDRIAL"/>
    <property type="match status" value="1"/>
</dbReference>
<keyword evidence="7 13" id="KW-0547">Nucleotide-binding</keyword>
<evidence type="ECO:0000256" key="1">
    <source>
        <dbReference type="ARBA" id="ARBA00004496"/>
    </source>
</evidence>
<feature type="binding site" evidence="13">
    <location>
        <position position="261"/>
    </location>
    <ligand>
        <name>Mg(2+)</name>
        <dbReference type="ChEBI" id="CHEBI:18420"/>
        <note>shared with beta subunit</note>
    </ligand>
</feature>
<evidence type="ECO:0000256" key="6">
    <source>
        <dbReference type="ARBA" id="ARBA00022723"/>
    </source>
</evidence>
<keyword evidence="16" id="KW-1185">Reference proteome</keyword>
<dbReference type="InterPro" id="IPR004188">
    <property type="entry name" value="Phe-tRNA_ligase_II_N"/>
</dbReference>
<accession>A0ABT7QLB1</accession>
<evidence type="ECO:0000256" key="3">
    <source>
        <dbReference type="ARBA" id="ARBA00011209"/>
    </source>
</evidence>
<comment type="similarity">
    <text evidence="2 13">Belongs to the class-II aminoacyl-tRNA synthetase family. Phe-tRNA synthetase alpha subunit type 1 subfamily.</text>
</comment>
<dbReference type="InterPro" id="IPR006195">
    <property type="entry name" value="aa-tRNA-synth_II"/>
</dbReference>
<dbReference type="Pfam" id="PF01409">
    <property type="entry name" value="tRNA-synt_2d"/>
    <property type="match status" value="1"/>
</dbReference>
<dbReference type="InterPro" id="IPR022911">
    <property type="entry name" value="Phe_tRNA_ligase_alpha1_bac"/>
</dbReference>
<dbReference type="PROSITE" id="PS50862">
    <property type="entry name" value="AA_TRNA_LIGASE_II"/>
    <property type="match status" value="1"/>
</dbReference>
<reference evidence="15" key="1">
    <citation type="submission" date="2022-08" db="EMBL/GenBank/DDBJ databases">
        <authorList>
            <person name="Dzunkova M."/>
            <person name="La Clair J."/>
            <person name="Tyml T."/>
            <person name="Doud D."/>
            <person name="Schulz F."/>
            <person name="Piquer S."/>
            <person name="Porcel Sanchis D."/>
            <person name="Osborn A."/>
            <person name="Robinson D."/>
            <person name="Louie K.B."/>
            <person name="Bowen B.P."/>
            <person name="Bowers R."/>
            <person name="Lee J."/>
            <person name="Arnau Llombart V."/>
            <person name="Diaz Villanueva W."/>
            <person name="Gosliner T."/>
            <person name="Northen T."/>
            <person name="Cheng J.-F."/>
            <person name="Burkart M.D."/>
            <person name="Woyke T."/>
        </authorList>
    </citation>
    <scope>NUCLEOTIDE SEQUENCE</scope>
    <source>
        <strain evidence="15">Df01</strain>
    </source>
</reference>
<dbReference type="EMBL" id="JANQAO010000002">
    <property type="protein sequence ID" value="MDM5147503.1"/>
    <property type="molecule type" value="Genomic_DNA"/>
</dbReference>
<comment type="subcellular location">
    <subcellularLocation>
        <location evidence="1 13">Cytoplasm</location>
    </subcellularLocation>
</comment>
<evidence type="ECO:0000256" key="7">
    <source>
        <dbReference type="ARBA" id="ARBA00022741"/>
    </source>
</evidence>
<dbReference type="EC" id="6.1.1.20" evidence="13"/>
<dbReference type="CDD" id="cd00496">
    <property type="entry name" value="PheRS_alpha_core"/>
    <property type="match status" value="1"/>
</dbReference>
<comment type="catalytic activity">
    <reaction evidence="12 13">
        <text>tRNA(Phe) + L-phenylalanine + ATP = L-phenylalanyl-tRNA(Phe) + AMP + diphosphate + H(+)</text>
        <dbReference type="Rhea" id="RHEA:19413"/>
        <dbReference type="Rhea" id="RHEA-COMP:9668"/>
        <dbReference type="Rhea" id="RHEA-COMP:9699"/>
        <dbReference type="ChEBI" id="CHEBI:15378"/>
        <dbReference type="ChEBI" id="CHEBI:30616"/>
        <dbReference type="ChEBI" id="CHEBI:33019"/>
        <dbReference type="ChEBI" id="CHEBI:58095"/>
        <dbReference type="ChEBI" id="CHEBI:78442"/>
        <dbReference type="ChEBI" id="CHEBI:78531"/>
        <dbReference type="ChEBI" id="CHEBI:456215"/>
        <dbReference type="EC" id="6.1.1.20"/>
    </reaction>
</comment>
<keyword evidence="9 13" id="KW-0460">Magnesium</keyword>
<keyword evidence="8 13" id="KW-0067">ATP-binding</keyword>
<dbReference type="InterPro" id="IPR045864">
    <property type="entry name" value="aa-tRNA-synth_II/BPL/LPL"/>
</dbReference>
<proteinExistence type="inferred from homology"/>
<keyword evidence="10 13" id="KW-0648">Protein biosynthesis</keyword>
<sequence>MPESGGTCLPSENTILQDATTRFVGAADNHALDEAKAFFLGKNGQLQTLLRGLPSLPAKERPAVGKQLNALREKIEQLYQEGRDRLRKEKMQRTLSQKIDVTLPGRQIESGGLHPLSLATERAENIFSSIGFGIADGPEIETDYYNFTALNHPPDHPARSMHDTFYTSDGRLLRTHTSPVQIRHMLSHSAPPIRAIAPGRVYRCDHDATHSPMFHQIEGIWIDDTVTFTGLKGVLGAFFRAFFDDDDIALRFRPSYFPFTEPSAECDIRRSDGDWLEVAGCGMIHPNVLVHGGVDNTQYRGFAFGVGVERLAMLLYGVTDIRQFYENDLRFLKQFASE</sequence>
<protein>
    <recommendedName>
        <fullName evidence="13">Phenylalanine--tRNA ligase alpha subunit</fullName>
        <ecNumber evidence="13">6.1.1.20</ecNumber>
    </recommendedName>
    <alternativeName>
        <fullName evidence="13">Phenylalanyl-tRNA synthetase alpha subunit</fullName>
        <shortName evidence="13">PheRS</shortName>
    </alternativeName>
</protein>
<evidence type="ECO:0000256" key="12">
    <source>
        <dbReference type="ARBA" id="ARBA00049255"/>
    </source>
</evidence>
<dbReference type="Gene3D" id="3.30.930.10">
    <property type="entry name" value="Bira Bifunctional Protein, Domain 2"/>
    <property type="match status" value="1"/>
</dbReference>
<evidence type="ECO:0000259" key="14">
    <source>
        <dbReference type="PROSITE" id="PS50862"/>
    </source>
</evidence>
<keyword evidence="4 13" id="KW-0963">Cytoplasm</keyword>
<dbReference type="InterPro" id="IPR002319">
    <property type="entry name" value="Phenylalanyl-tRNA_Synthase"/>
</dbReference>
<evidence type="ECO:0000256" key="11">
    <source>
        <dbReference type="ARBA" id="ARBA00023146"/>
    </source>
</evidence>
<evidence type="ECO:0000256" key="13">
    <source>
        <dbReference type="HAMAP-Rule" id="MF_00281"/>
    </source>
</evidence>
<dbReference type="InterPro" id="IPR004529">
    <property type="entry name" value="Phe-tRNA-synth_IIc_asu"/>
</dbReference>
<dbReference type="PANTHER" id="PTHR11538">
    <property type="entry name" value="PHENYLALANYL-TRNA SYNTHETASE"/>
    <property type="match status" value="1"/>
</dbReference>
<dbReference type="SUPFAM" id="SSF55681">
    <property type="entry name" value="Class II aaRS and biotin synthetases"/>
    <property type="match status" value="1"/>
</dbReference>
<dbReference type="HAMAP" id="MF_00281">
    <property type="entry name" value="Phe_tRNA_synth_alpha1"/>
    <property type="match status" value="1"/>
</dbReference>
<evidence type="ECO:0000256" key="8">
    <source>
        <dbReference type="ARBA" id="ARBA00022840"/>
    </source>
</evidence>
<evidence type="ECO:0000256" key="9">
    <source>
        <dbReference type="ARBA" id="ARBA00022842"/>
    </source>
</evidence>